<reference evidence="1 2" key="1">
    <citation type="submission" date="2007-08" db="EMBL/GenBank/DDBJ databases">
        <authorList>
            <consortium name="The Citrobacter koseri Genome Sequencing Project"/>
            <person name="McClelland M."/>
            <person name="Sanderson E.K."/>
            <person name="Porwollik S."/>
            <person name="Spieth J."/>
            <person name="Clifton W.S."/>
            <person name="Latreille P."/>
            <person name="Courtney L."/>
            <person name="Wang C."/>
            <person name="Pepin K."/>
            <person name="Bhonagiri V."/>
            <person name="Nash W."/>
            <person name="Johnson M."/>
            <person name="Thiruvilangam P."/>
            <person name="Wilson R."/>
        </authorList>
    </citation>
    <scope>NUCLEOTIDE SEQUENCE [LARGE SCALE GENOMIC DNA]</scope>
    <source>
        <strain evidence="2">ATCC BAA-895 / CDC 4225-83 / SGSC4696</strain>
    </source>
</reference>
<evidence type="ECO:0000313" key="1">
    <source>
        <dbReference type="EMBL" id="ABV14660.1"/>
    </source>
</evidence>
<name>A8AME7_CITK8</name>
<accession>A8AME7</accession>
<dbReference type="KEGG" id="cko:CKO_03581"/>
<dbReference type="Proteomes" id="UP000008148">
    <property type="component" value="Chromosome"/>
</dbReference>
<sequence length="58" mass="6364">MPGGATLTGPTDCTLTVGRVSVAPPGVVTDYELSPVLPRRHRQRPRHALYSFCFRVRA</sequence>
<keyword evidence="2" id="KW-1185">Reference proteome</keyword>
<dbReference type="HOGENOM" id="CLU_2971130_0_0_6"/>
<protein>
    <submittedName>
        <fullName evidence="1">Uncharacterized protein</fullName>
    </submittedName>
</protein>
<dbReference type="EMBL" id="CP000822">
    <property type="protein sequence ID" value="ABV14660.1"/>
    <property type="molecule type" value="Genomic_DNA"/>
</dbReference>
<dbReference type="AlphaFoldDB" id="A8AME7"/>
<proteinExistence type="predicted"/>
<evidence type="ECO:0000313" key="2">
    <source>
        <dbReference type="Proteomes" id="UP000008148"/>
    </source>
</evidence>
<organism evidence="1 2">
    <name type="scientific">Citrobacter koseri (strain ATCC BAA-895 / CDC 4225-83 / SGSC4696)</name>
    <dbReference type="NCBI Taxonomy" id="290338"/>
    <lineage>
        <taxon>Bacteria</taxon>
        <taxon>Pseudomonadati</taxon>
        <taxon>Pseudomonadota</taxon>
        <taxon>Gammaproteobacteria</taxon>
        <taxon>Enterobacterales</taxon>
        <taxon>Enterobacteriaceae</taxon>
        <taxon>Citrobacter</taxon>
    </lineage>
</organism>
<gene>
    <name evidence="1" type="ordered locus">CKO_03581</name>
</gene>